<evidence type="ECO:0000256" key="1">
    <source>
        <dbReference type="SAM" id="MobiDB-lite"/>
    </source>
</evidence>
<keyword evidence="3" id="KW-1185">Reference proteome</keyword>
<comment type="caution">
    <text evidence="2">The sequence shown here is derived from an EMBL/GenBank/DDBJ whole genome shotgun (WGS) entry which is preliminary data.</text>
</comment>
<dbReference type="RefSeq" id="WP_160609553.1">
    <property type="nucleotide sequence ID" value="NZ_WTZA01000001.1"/>
</dbReference>
<sequence>MGKRAARTREKLDARRDAPYLWAAMLRRILTCLALITGLAAFGTPAEARMMLDSGQQVENTMAGAQGAPTASCVPASQKASSQLKSRPSGDCKRRKPVVIFIPTVQFGPDRALE</sequence>
<feature type="region of interest" description="Disordered" evidence="1">
    <location>
        <begin position="61"/>
        <end position="93"/>
    </location>
</feature>
<evidence type="ECO:0000313" key="2">
    <source>
        <dbReference type="EMBL" id="MXO73723.1"/>
    </source>
</evidence>
<evidence type="ECO:0000313" key="3">
    <source>
        <dbReference type="Proteomes" id="UP000439522"/>
    </source>
</evidence>
<dbReference type="AlphaFoldDB" id="A0A6I4T9E0"/>
<gene>
    <name evidence="2" type="ORF">GRI40_00605</name>
</gene>
<reference evidence="2 3" key="1">
    <citation type="submission" date="2019-12" db="EMBL/GenBank/DDBJ databases">
        <title>Genomic-based taxomic classification of the family Erythrobacteraceae.</title>
        <authorList>
            <person name="Xu L."/>
        </authorList>
    </citation>
    <scope>NUCLEOTIDE SEQUENCE [LARGE SCALE GENOMIC DNA]</scope>
    <source>
        <strain evidence="2 3">100921-2</strain>
    </source>
</reference>
<organism evidence="2 3">
    <name type="scientific">Tsuneonella aeria</name>
    <dbReference type="NCBI Taxonomy" id="1837929"/>
    <lineage>
        <taxon>Bacteria</taxon>
        <taxon>Pseudomonadati</taxon>
        <taxon>Pseudomonadota</taxon>
        <taxon>Alphaproteobacteria</taxon>
        <taxon>Sphingomonadales</taxon>
        <taxon>Erythrobacteraceae</taxon>
        <taxon>Tsuneonella</taxon>
    </lineage>
</organism>
<name>A0A6I4T9E0_9SPHN</name>
<proteinExistence type="predicted"/>
<dbReference type="EMBL" id="WTZA01000001">
    <property type="protein sequence ID" value="MXO73723.1"/>
    <property type="molecule type" value="Genomic_DNA"/>
</dbReference>
<protein>
    <submittedName>
        <fullName evidence="2">Uncharacterized protein</fullName>
    </submittedName>
</protein>
<dbReference type="OrthoDB" id="7510657at2"/>
<accession>A0A6I4T9E0</accession>
<dbReference type="Proteomes" id="UP000439522">
    <property type="component" value="Unassembled WGS sequence"/>
</dbReference>